<dbReference type="Proteomes" id="UP000505306">
    <property type="component" value="Chromosome"/>
</dbReference>
<feature type="domain" description="DUF4130" evidence="1">
    <location>
        <begin position="85"/>
        <end position="252"/>
    </location>
</feature>
<gene>
    <name evidence="2" type="ORF">G5B37_11730</name>
</gene>
<keyword evidence="3" id="KW-1185">Reference proteome</keyword>
<reference evidence="2 3" key="1">
    <citation type="submission" date="2020-02" db="EMBL/GenBank/DDBJ databases">
        <title>Complete genome sequence of Flavobacteriaceae bacterium.</title>
        <authorList>
            <person name="Kim S.-J."/>
            <person name="Kim Y.-S."/>
            <person name="Kim K.-H."/>
        </authorList>
    </citation>
    <scope>NUCLEOTIDE SEQUENCE [LARGE SCALE GENOMIC DNA]</scope>
    <source>
        <strain evidence="2 3">RR4-40</strain>
    </source>
</reference>
<evidence type="ECO:0000313" key="3">
    <source>
        <dbReference type="Proteomes" id="UP000505306"/>
    </source>
</evidence>
<accession>A0A6G6GNP7</accession>
<dbReference type="Pfam" id="PF13566">
    <property type="entry name" value="DUF4130"/>
    <property type="match status" value="1"/>
</dbReference>
<evidence type="ECO:0000259" key="1">
    <source>
        <dbReference type="Pfam" id="PF13566"/>
    </source>
</evidence>
<dbReference type="RefSeq" id="WP_164680217.1">
    <property type="nucleotide sequence ID" value="NZ_CP049057.1"/>
</dbReference>
<dbReference type="KEGG" id="mgel:G5B37_11730"/>
<proteinExistence type="predicted"/>
<sequence>MKIILKYDGSFEGFLTAVFEVYEQKIECPSIEASQRFAENLFDAIEVIYTDEAKAKRVYNGLIPFCKSSGLLTMYRAFLSEQQGIEDALLHLIMRSLSEKKAVLTDYSDPYILRIAKTVKMVDREKHRMDAFIRFQLTKDGLYFATVEPDFNVLPLLIGHFKKRYADQRWLIYDIKRNFGLHYDLNNVDTVVLNDKPLSINGAKNALIFSEKELAFQSLWKCYFDSTNIKERKNMKLHLQHVPRRYWKFLSEKFIN</sequence>
<dbReference type="InterPro" id="IPR025404">
    <property type="entry name" value="DUF4130"/>
</dbReference>
<protein>
    <submittedName>
        <fullName evidence="2">DNA metabolism protein</fullName>
    </submittedName>
</protein>
<dbReference type="EMBL" id="CP049057">
    <property type="protein sequence ID" value="QIE60205.1"/>
    <property type="molecule type" value="Genomic_DNA"/>
</dbReference>
<name>A0A6G6GNP7_9FLAO</name>
<dbReference type="InterPro" id="IPR023875">
    <property type="entry name" value="DNA_repair_put"/>
</dbReference>
<dbReference type="NCBIfam" id="TIGR03915">
    <property type="entry name" value="SAM_7_link_chp"/>
    <property type="match status" value="1"/>
</dbReference>
<organism evidence="2 3">
    <name type="scientific">Rasiella rasia</name>
    <dbReference type="NCBI Taxonomy" id="2744027"/>
    <lineage>
        <taxon>Bacteria</taxon>
        <taxon>Pseudomonadati</taxon>
        <taxon>Bacteroidota</taxon>
        <taxon>Flavobacteriia</taxon>
        <taxon>Flavobacteriales</taxon>
        <taxon>Flavobacteriaceae</taxon>
        <taxon>Rasiella</taxon>
    </lineage>
</organism>
<dbReference type="AlphaFoldDB" id="A0A6G6GNP7"/>
<evidence type="ECO:0000313" key="2">
    <source>
        <dbReference type="EMBL" id="QIE60205.1"/>
    </source>
</evidence>